<protein>
    <submittedName>
        <fullName evidence="3">PQQ-binding-like beta-propeller repeat protein</fullName>
    </submittedName>
</protein>
<dbReference type="AlphaFoldDB" id="A0A939RSB0"/>
<dbReference type="Gene3D" id="2.40.128.630">
    <property type="match status" value="1"/>
</dbReference>
<dbReference type="EMBL" id="JAGEMK010000001">
    <property type="protein sequence ID" value="MBO1750682.1"/>
    <property type="molecule type" value="Genomic_DNA"/>
</dbReference>
<evidence type="ECO:0000259" key="2">
    <source>
        <dbReference type="Pfam" id="PF13360"/>
    </source>
</evidence>
<dbReference type="PANTHER" id="PTHR34512">
    <property type="entry name" value="CELL SURFACE PROTEIN"/>
    <property type="match status" value="1"/>
</dbReference>
<dbReference type="Proteomes" id="UP000664209">
    <property type="component" value="Unassembled WGS sequence"/>
</dbReference>
<dbReference type="InterPro" id="IPR015943">
    <property type="entry name" value="WD40/YVTN_repeat-like_dom_sf"/>
</dbReference>
<organism evidence="3 4">
    <name type="scientific">Actinotalea soli</name>
    <dbReference type="NCBI Taxonomy" id="2819234"/>
    <lineage>
        <taxon>Bacteria</taxon>
        <taxon>Bacillati</taxon>
        <taxon>Actinomycetota</taxon>
        <taxon>Actinomycetes</taxon>
        <taxon>Micrococcales</taxon>
        <taxon>Cellulomonadaceae</taxon>
        <taxon>Actinotalea</taxon>
    </lineage>
</organism>
<dbReference type="PANTHER" id="PTHR34512:SF30">
    <property type="entry name" value="OUTER MEMBRANE PROTEIN ASSEMBLY FACTOR BAMB"/>
    <property type="match status" value="1"/>
</dbReference>
<feature type="transmembrane region" description="Helical" evidence="1">
    <location>
        <begin position="41"/>
        <end position="60"/>
    </location>
</feature>
<dbReference type="InterPro" id="IPR018391">
    <property type="entry name" value="PQQ_b-propeller_rpt"/>
</dbReference>
<dbReference type="Pfam" id="PF13360">
    <property type="entry name" value="PQQ_2"/>
    <property type="match status" value="2"/>
</dbReference>
<feature type="domain" description="Pyrrolo-quinoline quinone repeat" evidence="2">
    <location>
        <begin position="111"/>
        <end position="287"/>
    </location>
</feature>
<keyword evidence="1" id="KW-0812">Transmembrane</keyword>
<dbReference type="InterPro" id="IPR002372">
    <property type="entry name" value="PQQ_rpt_dom"/>
</dbReference>
<comment type="caution">
    <text evidence="3">The sequence shown here is derived from an EMBL/GenBank/DDBJ whole genome shotgun (WGS) entry which is preliminary data.</text>
</comment>
<accession>A0A939RSB0</accession>
<keyword evidence="4" id="KW-1185">Reference proteome</keyword>
<dbReference type="SMART" id="SM00564">
    <property type="entry name" value="PQQ"/>
    <property type="match status" value="4"/>
</dbReference>
<dbReference type="InterPro" id="IPR006311">
    <property type="entry name" value="TAT_signal"/>
</dbReference>
<evidence type="ECO:0000256" key="1">
    <source>
        <dbReference type="SAM" id="Phobius"/>
    </source>
</evidence>
<dbReference type="SUPFAM" id="SSF50998">
    <property type="entry name" value="Quinoprotein alcohol dehydrogenase-like"/>
    <property type="match status" value="1"/>
</dbReference>
<sequence length="479" mass="50515">MTPRRRRGRDDEVEVVLDVDAEEAALEPGRPASPGARRRRWITAGAVAALALAVGTVNVVDARRAEARLDALREMPGVHAGLDEPLREVWQAQGWVITETADSLVLLDEATGRLSALDPHSGGERWHDEGPGEPWRTDCAPTRDTADPVLVCVRFVLPGDRGADGDLRVDGEAKAVRLVALDLETGETLQETVLDGERIVLQPVDEDVVVATGTEDGYLEVRRWQPLTGEVTWSYRSESPVLGPAASSVRSVTSDLEHLEIRGSRTVTISLETGEEVEARELDLGAGAGMAYEVPLPEGRTFLWRESSAQDGSGAEGVVTAADGTELYTVPGTVDAPAVDDGSAPAVLAVHAVQDGSLLGVDAATGEHLWEAPGSRWVLARIDGKVVAAGLDAHGQDITSAIDLRTGEVLWEVGARVSTVTDGRRVLVVPSGGGPRVTALSVADGSEAWSIPLPSGQGWISTVGEAVVVRTDDGLVGLG</sequence>
<feature type="domain" description="Pyrrolo-quinoline quinone repeat" evidence="2">
    <location>
        <begin position="398"/>
        <end position="474"/>
    </location>
</feature>
<reference evidence="3" key="1">
    <citation type="submission" date="2021-03" db="EMBL/GenBank/DDBJ databases">
        <title>Actinotalea soli sp. nov., isolated from soil.</title>
        <authorList>
            <person name="Ping W."/>
            <person name="Zhang J."/>
        </authorList>
    </citation>
    <scope>NUCLEOTIDE SEQUENCE</scope>
    <source>
        <strain evidence="3">BY-33</strain>
    </source>
</reference>
<dbReference type="InterPro" id="IPR011047">
    <property type="entry name" value="Quinoprotein_ADH-like_sf"/>
</dbReference>
<proteinExistence type="predicted"/>
<gene>
    <name evidence="3" type="ORF">J4G33_02580</name>
</gene>
<dbReference type="Gene3D" id="2.130.10.10">
    <property type="entry name" value="YVTN repeat-like/Quinoprotein amine dehydrogenase"/>
    <property type="match status" value="1"/>
</dbReference>
<dbReference type="RefSeq" id="WP_208054304.1">
    <property type="nucleotide sequence ID" value="NZ_JAGEMK010000001.1"/>
</dbReference>
<keyword evidence="1" id="KW-1133">Transmembrane helix</keyword>
<evidence type="ECO:0000313" key="4">
    <source>
        <dbReference type="Proteomes" id="UP000664209"/>
    </source>
</evidence>
<dbReference type="PROSITE" id="PS51318">
    <property type="entry name" value="TAT"/>
    <property type="match status" value="1"/>
</dbReference>
<name>A0A939RSB0_9CELL</name>
<keyword evidence="1" id="KW-0472">Membrane</keyword>
<evidence type="ECO:0000313" key="3">
    <source>
        <dbReference type="EMBL" id="MBO1750682.1"/>
    </source>
</evidence>